<feature type="region of interest" description="Disordered" evidence="1">
    <location>
        <begin position="17"/>
        <end position="42"/>
    </location>
</feature>
<accession>A0A0L1JFW3</accession>
<dbReference type="STRING" id="1509407.A0A0L1JFW3"/>
<name>A0A0L1JFW3_ASPN3</name>
<sequence>MDGEIAELRRQLVEAQRLREEAEQGQKEAERRREEAERQVEQNSLPGLLKDCHKLSQAIRVETKVTWTTQGDTTNPVNRLFPKRIVPWTEFPRLQEKIWDKLNRDRTFIRKRLFQNNNFLDQIHTYFQRHLIFSEESLRYFQRDTIERFVDDILDALVLTDVTTDTKQEAHQSKSTGQHDYQGQ</sequence>
<feature type="compositionally biased region" description="Basic and acidic residues" evidence="1">
    <location>
        <begin position="17"/>
        <end position="40"/>
    </location>
</feature>
<dbReference type="OrthoDB" id="2156052at2759"/>
<dbReference type="GeneID" id="26803122"/>
<keyword evidence="3" id="KW-1185">Reference proteome</keyword>
<dbReference type="Proteomes" id="UP000037505">
    <property type="component" value="Unassembled WGS sequence"/>
</dbReference>
<dbReference type="AlphaFoldDB" id="A0A0L1JFW3"/>
<dbReference type="EMBL" id="JNOM01000011">
    <property type="protein sequence ID" value="KNG90641.1"/>
    <property type="molecule type" value="Genomic_DNA"/>
</dbReference>
<gene>
    <name evidence="2" type="ORF">ANOM_001318</name>
</gene>
<evidence type="ECO:0000313" key="2">
    <source>
        <dbReference type="EMBL" id="KNG90641.1"/>
    </source>
</evidence>
<comment type="caution">
    <text evidence="2">The sequence shown here is derived from an EMBL/GenBank/DDBJ whole genome shotgun (WGS) entry which is preliminary data.</text>
</comment>
<proteinExistence type="predicted"/>
<evidence type="ECO:0000256" key="1">
    <source>
        <dbReference type="SAM" id="MobiDB-lite"/>
    </source>
</evidence>
<evidence type="ECO:0000313" key="3">
    <source>
        <dbReference type="Proteomes" id="UP000037505"/>
    </source>
</evidence>
<organism evidence="2 3">
    <name type="scientific">Aspergillus nomiae NRRL (strain ATCC 15546 / NRRL 13137 / CBS 260.88 / M93)</name>
    <dbReference type="NCBI Taxonomy" id="1509407"/>
    <lineage>
        <taxon>Eukaryota</taxon>
        <taxon>Fungi</taxon>
        <taxon>Dikarya</taxon>
        <taxon>Ascomycota</taxon>
        <taxon>Pezizomycotina</taxon>
        <taxon>Eurotiomycetes</taxon>
        <taxon>Eurotiomycetidae</taxon>
        <taxon>Eurotiales</taxon>
        <taxon>Aspergillaceae</taxon>
        <taxon>Aspergillus</taxon>
        <taxon>Aspergillus subgen. Circumdati</taxon>
    </lineage>
</organism>
<protein>
    <submittedName>
        <fullName evidence="2">Uncharacterized protein</fullName>
    </submittedName>
</protein>
<reference evidence="2 3" key="1">
    <citation type="submission" date="2014-06" db="EMBL/GenBank/DDBJ databases">
        <title>The Genome of the Aflatoxigenic Filamentous Fungus Aspergillus nomius.</title>
        <authorList>
            <person name="Moore M.G."/>
            <person name="Shannon B.M."/>
            <person name="Brian M.M."/>
        </authorList>
    </citation>
    <scope>NUCLEOTIDE SEQUENCE [LARGE SCALE GENOMIC DNA]</scope>
    <source>
        <strain evidence="2 3">NRRL 13137</strain>
    </source>
</reference>
<dbReference type="RefSeq" id="XP_015411564.1">
    <property type="nucleotide sequence ID" value="XM_015546575.1"/>
</dbReference>